<evidence type="ECO:0000313" key="2">
    <source>
        <dbReference type="EMBL" id="CAG6597093.1"/>
    </source>
</evidence>
<sequence>MKTMKLGMICRRRSRAEIIVLLRVRTIVLPSGTNRSSRSRSRAKNPSAIRRTRESSVAAMSGSATHRRALLRSFRNLPGRRSRRLSVVTRPVVAVIPSRTARKVAT</sequence>
<dbReference type="EMBL" id="HBUE01337908">
    <property type="protein sequence ID" value="CAG6597093.1"/>
    <property type="molecule type" value="Transcribed_RNA"/>
</dbReference>
<dbReference type="EMBL" id="HBUE01231108">
    <property type="protein sequence ID" value="CAG6544955.1"/>
    <property type="molecule type" value="Transcribed_RNA"/>
</dbReference>
<reference evidence="2" key="1">
    <citation type="submission" date="2021-05" db="EMBL/GenBank/DDBJ databases">
        <authorList>
            <person name="Alioto T."/>
            <person name="Alioto T."/>
            <person name="Gomez Garrido J."/>
        </authorList>
    </citation>
    <scope>NUCLEOTIDE SEQUENCE</scope>
</reference>
<evidence type="ECO:0000256" key="1">
    <source>
        <dbReference type="SAM" id="MobiDB-lite"/>
    </source>
</evidence>
<accession>A0A8D8KYU9</accession>
<proteinExistence type="predicted"/>
<dbReference type="AlphaFoldDB" id="A0A8D8KYU9"/>
<feature type="region of interest" description="Disordered" evidence="1">
    <location>
        <begin position="31"/>
        <end position="64"/>
    </location>
</feature>
<name>A0A8D8KYU9_CULPI</name>
<dbReference type="EMBL" id="HBUE01008077">
    <property type="protein sequence ID" value="CAG6446927.1"/>
    <property type="molecule type" value="Transcribed_RNA"/>
</dbReference>
<organism evidence="2">
    <name type="scientific">Culex pipiens</name>
    <name type="common">House mosquito</name>
    <dbReference type="NCBI Taxonomy" id="7175"/>
    <lineage>
        <taxon>Eukaryota</taxon>
        <taxon>Metazoa</taxon>
        <taxon>Ecdysozoa</taxon>
        <taxon>Arthropoda</taxon>
        <taxon>Hexapoda</taxon>
        <taxon>Insecta</taxon>
        <taxon>Pterygota</taxon>
        <taxon>Neoptera</taxon>
        <taxon>Endopterygota</taxon>
        <taxon>Diptera</taxon>
        <taxon>Nematocera</taxon>
        <taxon>Culicoidea</taxon>
        <taxon>Culicidae</taxon>
        <taxon>Culicinae</taxon>
        <taxon>Culicini</taxon>
        <taxon>Culex</taxon>
        <taxon>Culex</taxon>
    </lineage>
</organism>
<protein>
    <submittedName>
        <fullName evidence="2">(northern house mosquito) hypothetical protein</fullName>
    </submittedName>
</protein>